<evidence type="ECO:0000313" key="2">
    <source>
        <dbReference type="EMBL" id="KAF2846560.1"/>
    </source>
</evidence>
<evidence type="ECO:0000256" key="1">
    <source>
        <dbReference type="SAM" id="MobiDB-lite"/>
    </source>
</evidence>
<dbReference type="Proteomes" id="UP000799423">
    <property type="component" value="Unassembled WGS sequence"/>
</dbReference>
<gene>
    <name evidence="2" type="ORF">T440DRAFT_541258</name>
</gene>
<dbReference type="AlphaFoldDB" id="A0A6A7ATB3"/>
<keyword evidence="3" id="KW-1185">Reference proteome</keyword>
<reference evidence="2" key="1">
    <citation type="submission" date="2020-01" db="EMBL/GenBank/DDBJ databases">
        <authorList>
            <consortium name="DOE Joint Genome Institute"/>
            <person name="Haridas S."/>
            <person name="Albert R."/>
            <person name="Binder M."/>
            <person name="Bloem J."/>
            <person name="Labutti K."/>
            <person name="Salamov A."/>
            <person name="Andreopoulos B."/>
            <person name="Baker S.E."/>
            <person name="Barry K."/>
            <person name="Bills G."/>
            <person name="Bluhm B.H."/>
            <person name="Cannon C."/>
            <person name="Castanera R."/>
            <person name="Culley D.E."/>
            <person name="Daum C."/>
            <person name="Ezra D."/>
            <person name="Gonzalez J.B."/>
            <person name="Henrissat B."/>
            <person name="Kuo A."/>
            <person name="Liang C."/>
            <person name="Lipzen A."/>
            <person name="Lutzoni F."/>
            <person name="Magnuson J."/>
            <person name="Mondo S."/>
            <person name="Nolan M."/>
            <person name="Ohm R."/>
            <person name="Pangilinan J."/>
            <person name="Park H.-J."/>
            <person name="Ramirez L."/>
            <person name="Alfaro M."/>
            <person name="Sun H."/>
            <person name="Tritt A."/>
            <person name="Yoshinaga Y."/>
            <person name="Zwiers L.-H."/>
            <person name="Turgeon B.G."/>
            <person name="Goodwin S.B."/>
            <person name="Spatafora J.W."/>
            <person name="Crous P.W."/>
            <person name="Grigoriev I.V."/>
        </authorList>
    </citation>
    <scope>NUCLEOTIDE SEQUENCE</scope>
    <source>
        <strain evidence="2">IPT5</strain>
    </source>
</reference>
<evidence type="ECO:0000313" key="3">
    <source>
        <dbReference type="Proteomes" id="UP000799423"/>
    </source>
</evidence>
<dbReference type="EMBL" id="MU006334">
    <property type="protein sequence ID" value="KAF2846560.1"/>
    <property type="molecule type" value="Genomic_DNA"/>
</dbReference>
<feature type="compositionally biased region" description="Pro residues" evidence="1">
    <location>
        <begin position="83"/>
        <end position="102"/>
    </location>
</feature>
<name>A0A6A7ATB3_9PLEO</name>
<protein>
    <submittedName>
        <fullName evidence="2">Uncharacterized protein</fullName>
    </submittedName>
</protein>
<proteinExistence type="predicted"/>
<sequence>MKSPVYQQAQISYSHQHHRLIRFPLLRLSRNGFSETDSVLRKTMFQYASPKSYPQALSYPSPPRYPPHHRQPSPSYSSHPSHTPHPPPLPTIHPTHPAPPDYSPQSLHLSPAVPAWFINAPYAPHAHAQDRAARVHASMLHDLYHRKHYESRPRSRTGECGYAGGDLGDGCSRVSCEGGSGGVESWYKYSYQYCDRGYGGAVGEGREEGRGGVRVQRRGGEMVFVRGKGRVLGAGVGGGRTEEVGWVTVRRWGV</sequence>
<feature type="region of interest" description="Disordered" evidence="1">
    <location>
        <begin position="53"/>
        <end position="105"/>
    </location>
</feature>
<accession>A0A6A7ATB3</accession>
<feature type="compositionally biased region" description="Low complexity" evidence="1">
    <location>
        <begin position="72"/>
        <end position="81"/>
    </location>
</feature>
<organism evidence="2 3">
    <name type="scientific">Plenodomus tracheiphilus IPT5</name>
    <dbReference type="NCBI Taxonomy" id="1408161"/>
    <lineage>
        <taxon>Eukaryota</taxon>
        <taxon>Fungi</taxon>
        <taxon>Dikarya</taxon>
        <taxon>Ascomycota</taxon>
        <taxon>Pezizomycotina</taxon>
        <taxon>Dothideomycetes</taxon>
        <taxon>Pleosporomycetidae</taxon>
        <taxon>Pleosporales</taxon>
        <taxon>Pleosporineae</taxon>
        <taxon>Leptosphaeriaceae</taxon>
        <taxon>Plenodomus</taxon>
    </lineage>
</organism>